<dbReference type="PROSITE" id="PS01031">
    <property type="entry name" value="SHSP"/>
    <property type="match status" value="1"/>
</dbReference>
<evidence type="ECO:0000313" key="7">
    <source>
        <dbReference type="Proteomes" id="UP000092382"/>
    </source>
</evidence>
<comment type="caution">
    <text evidence="6">The sequence shown here is derived from an EMBL/GenBank/DDBJ whole genome shotgun (WGS) entry which is preliminary data.</text>
</comment>
<feature type="domain" description="SHSP" evidence="4">
    <location>
        <begin position="43"/>
        <end position="155"/>
    </location>
</feature>
<reference evidence="6 7" key="1">
    <citation type="submission" date="2015-09" db="EMBL/GenBank/DDBJ databases">
        <title>Whole genome shotgun sequence assembly of Aphanizomenon flos-aquae UKL13.</title>
        <authorList>
            <person name="Driscoll C."/>
        </authorList>
    </citation>
    <scope>NUCLEOTIDE SEQUENCE [LARGE SCALE GENOMIC DNA]</scope>
    <source>
        <strain evidence="6">MDT13</strain>
    </source>
</reference>
<dbReference type="Gene3D" id="2.60.40.790">
    <property type="match status" value="1"/>
</dbReference>
<name>A0A1B7VWR8_APHFL</name>
<dbReference type="EMBL" id="LJOY01000029">
    <property type="protein sequence ID" value="OBQ25438.1"/>
    <property type="molecule type" value="Genomic_DNA"/>
</dbReference>
<dbReference type="GO" id="GO:0009408">
    <property type="term" value="P:response to heat"/>
    <property type="evidence" value="ECO:0007669"/>
    <property type="project" value="InterPro"/>
</dbReference>
<evidence type="ECO:0000313" key="6">
    <source>
        <dbReference type="EMBL" id="OBQ25438.1"/>
    </source>
</evidence>
<dbReference type="InterPro" id="IPR008978">
    <property type="entry name" value="HSP20-like_chaperone"/>
</dbReference>
<keyword evidence="1" id="KW-0346">Stress response</keyword>
<evidence type="ECO:0000256" key="3">
    <source>
        <dbReference type="RuleBase" id="RU003616"/>
    </source>
</evidence>
<feature type="domain" description="CS" evidence="5">
    <location>
        <begin position="47"/>
        <end position="151"/>
    </location>
</feature>
<organism evidence="6 7">
    <name type="scientific">Aphanizomenon flos-aquae LD13</name>
    <dbReference type="NCBI Taxonomy" id="1710894"/>
    <lineage>
        <taxon>Bacteria</taxon>
        <taxon>Bacillati</taxon>
        <taxon>Cyanobacteriota</taxon>
        <taxon>Cyanophyceae</taxon>
        <taxon>Nostocales</taxon>
        <taxon>Aphanizomenonaceae</taxon>
        <taxon>Aphanizomenon</taxon>
    </lineage>
</organism>
<dbReference type="InterPro" id="IPR002068">
    <property type="entry name" value="A-crystallin/Hsp20_dom"/>
</dbReference>
<dbReference type="Proteomes" id="UP000092382">
    <property type="component" value="Unassembled WGS sequence"/>
</dbReference>
<dbReference type="PROSITE" id="PS51203">
    <property type="entry name" value="CS"/>
    <property type="match status" value="1"/>
</dbReference>
<dbReference type="CDD" id="cd06464">
    <property type="entry name" value="ACD_sHsps-like"/>
    <property type="match status" value="1"/>
</dbReference>
<proteinExistence type="inferred from homology"/>
<dbReference type="PATRIC" id="fig|1710894.3.peg.4103"/>
<dbReference type="PANTHER" id="PTHR46733:SF4">
    <property type="entry name" value="HEAT SHOCK PROTEIN 21, CHLOROPLASTIC"/>
    <property type="match status" value="1"/>
</dbReference>
<evidence type="ECO:0000256" key="2">
    <source>
        <dbReference type="PROSITE-ProRule" id="PRU00285"/>
    </source>
</evidence>
<dbReference type="STRING" id="1803587.GCA_001593825_02804"/>
<evidence type="ECO:0000259" key="5">
    <source>
        <dbReference type="PROSITE" id="PS51203"/>
    </source>
</evidence>
<gene>
    <name evidence="6" type="ORF">AN481_10180</name>
</gene>
<dbReference type="InterPro" id="IPR044587">
    <property type="entry name" value="HSP21-like"/>
</dbReference>
<accession>A0A1B7VWR8</accession>
<evidence type="ECO:0000259" key="4">
    <source>
        <dbReference type="PROSITE" id="PS01031"/>
    </source>
</evidence>
<comment type="similarity">
    <text evidence="2 3">Belongs to the small heat shock protein (HSP20) family.</text>
</comment>
<dbReference type="PANTHER" id="PTHR46733">
    <property type="entry name" value="26.5 KDA HEAT SHOCK PROTEIN, MITOCHONDRIAL"/>
    <property type="match status" value="1"/>
</dbReference>
<dbReference type="InterPro" id="IPR007052">
    <property type="entry name" value="CS_dom"/>
</dbReference>
<evidence type="ECO:0000256" key="1">
    <source>
        <dbReference type="ARBA" id="ARBA00023016"/>
    </source>
</evidence>
<sequence>MTLVRWNPLREMERWEPFPEMSIIRQQMDRLFEQLLPPDASEAVGLTFVPPAEIAETDTDLKLKIELPGLEAKDLNVEVTPESVSISGERKSEITKEEGGITRSEFRYGKFQRVIALPAVVDNEKVAAEYKDGILRLTIPKAESQKHRSVKVRLG</sequence>
<dbReference type="SUPFAM" id="SSF49764">
    <property type="entry name" value="HSP20-like chaperones"/>
    <property type="match status" value="1"/>
</dbReference>
<dbReference type="AlphaFoldDB" id="A0A1B7VWR8"/>
<protein>
    <submittedName>
        <fullName evidence="6">Molecular chaperone</fullName>
    </submittedName>
</protein>
<dbReference type="Pfam" id="PF00011">
    <property type="entry name" value="HSP20"/>
    <property type="match status" value="1"/>
</dbReference>